<gene>
    <name evidence="1" type="ORF">SAMN02745225_01570</name>
</gene>
<evidence type="ECO:0000313" key="1">
    <source>
        <dbReference type="EMBL" id="SHE76817.1"/>
    </source>
</evidence>
<accession>A0A1M4W6I4</accession>
<dbReference type="Proteomes" id="UP000184295">
    <property type="component" value="Unassembled WGS sequence"/>
</dbReference>
<sequence>MVKIIAREVCKCVVRLPGVKTASSMTLDANVYTVTTSVTGHQQIEVMGFA</sequence>
<evidence type="ECO:0000313" key="2">
    <source>
        <dbReference type="Proteomes" id="UP000184295"/>
    </source>
</evidence>
<keyword evidence="2" id="KW-1185">Reference proteome</keyword>
<proteinExistence type="predicted"/>
<dbReference type="EMBL" id="FQUL01000022">
    <property type="protein sequence ID" value="SHE76817.1"/>
    <property type="molecule type" value="Genomic_DNA"/>
</dbReference>
<protein>
    <submittedName>
        <fullName evidence="1">Uncharacterized protein</fullName>
    </submittedName>
</protein>
<organism evidence="1 2">
    <name type="scientific">Ferrithrix thermotolerans DSM 19514</name>
    <dbReference type="NCBI Taxonomy" id="1121881"/>
    <lineage>
        <taxon>Bacteria</taxon>
        <taxon>Bacillati</taxon>
        <taxon>Actinomycetota</taxon>
        <taxon>Acidimicrobiia</taxon>
        <taxon>Acidimicrobiales</taxon>
        <taxon>Acidimicrobiaceae</taxon>
        <taxon>Ferrithrix</taxon>
    </lineage>
</organism>
<reference evidence="2" key="1">
    <citation type="submission" date="2016-11" db="EMBL/GenBank/DDBJ databases">
        <authorList>
            <person name="Varghese N."/>
            <person name="Submissions S."/>
        </authorList>
    </citation>
    <scope>NUCLEOTIDE SEQUENCE [LARGE SCALE GENOMIC DNA]</scope>
    <source>
        <strain evidence="2">DSM 19514</strain>
    </source>
</reference>
<dbReference type="AlphaFoldDB" id="A0A1M4W6I4"/>
<name>A0A1M4W6I4_9ACTN</name>